<reference evidence="7" key="1">
    <citation type="submission" date="2020-08" db="EMBL/GenBank/DDBJ databases">
        <title>Lacibacter sp. S13-6-6 genome sequencing.</title>
        <authorList>
            <person name="Jin L."/>
        </authorList>
    </citation>
    <scope>NUCLEOTIDE SEQUENCE [LARGE SCALE GENOMIC DNA]</scope>
    <source>
        <strain evidence="7">S13-6-6</strain>
    </source>
</reference>
<dbReference type="InterPro" id="IPR015424">
    <property type="entry name" value="PyrdxlP-dep_Trfase"/>
</dbReference>
<dbReference type="GO" id="GO:0000271">
    <property type="term" value="P:polysaccharide biosynthetic process"/>
    <property type="evidence" value="ECO:0007669"/>
    <property type="project" value="TreeGrafter"/>
</dbReference>
<dbReference type="SUPFAM" id="SSF53383">
    <property type="entry name" value="PLP-dependent transferases"/>
    <property type="match status" value="1"/>
</dbReference>
<evidence type="ECO:0000256" key="3">
    <source>
        <dbReference type="PIRSR" id="PIRSR000390-1"/>
    </source>
</evidence>
<dbReference type="RefSeq" id="WP_182803637.1">
    <property type="nucleotide sequence ID" value="NZ_CP060007.1"/>
</dbReference>
<evidence type="ECO:0000256" key="2">
    <source>
        <dbReference type="ARBA" id="ARBA00037999"/>
    </source>
</evidence>
<evidence type="ECO:0000256" key="1">
    <source>
        <dbReference type="ARBA" id="ARBA00022898"/>
    </source>
</evidence>
<dbReference type="PANTHER" id="PTHR30244">
    <property type="entry name" value="TRANSAMINASE"/>
    <property type="match status" value="1"/>
</dbReference>
<evidence type="ECO:0000256" key="5">
    <source>
        <dbReference type="RuleBase" id="RU004508"/>
    </source>
</evidence>
<feature type="modified residue" description="N6-(pyridoxal phosphate)lysine" evidence="4">
    <location>
        <position position="181"/>
    </location>
</feature>
<keyword evidence="7" id="KW-1185">Reference proteome</keyword>
<keyword evidence="6" id="KW-0032">Aminotransferase</keyword>
<dbReference type="AlphaFoldDB" id="A0A7G5XHM7"/>
<dbReference type="PIRSF" id="PIRSF000390">
    <property type="entry name" value="PLP_StrS"/>
    <property type="match status" value="1"/>
</dbReference>
<accession>A0A7G5XHM7</accession>
<gene>
    <name evidence="6" type="ORF">H4075_01955</name>
</gene>
<evidence type="ECO:0000313" key="6">
    <source>
        <dbReference type="EMBL" id="QNA44980.1"/>
    </source>
</evidence>
<comment type="similarity">
    <text evidence="2 5">Belongs to the DegT/DnrJ/EryC1 family.</text>
</comment>
<dbReference type="Proteomes" id="UP000515344">
    <property type="component" value="Chromosome"/>
</dbReference>
<feature type="active site" description="Proton acceptor" evidence="3">
    <location>
        <position position="181"/>
    </location>
</feature>
<dbReference type="GO" id="GO:0030170">
    <property type="term" value="F:pyridoxal phosphate binding"/>
    <property type="evidence" value="ECO:0007669"/>
    <property type="project" value="TreeGrafter"/>
</dbReference>
<dbReference type="PANTHER" id="PTHR30244:SF9">
    <property type="entry name" value="PROTEIN RV3402C"/>
    <property type="match status" value="1"/>
</dbReference>
<keyword evidence="1 4" id="KW-0663">Pyridoxal phosphate</keyword>
<dbReference type="Gene3D" id="3.40.640.10">
    <property type="entry name" value="Type I PLP-dependent aspartate aminotransferase-like (Major domain)"/>
    <property type="match status" value="1"/>
</dbReference>
<evidence type="ECO:0000256" key="4">
    <source>
        <dbReference type="PIRSR" id="PIRSR000390-2"/>
    </source>
</evidence>
<evidence type="ECO:0000313" key="7">
    <source>
        <dbReference type="Proteomes" id="UP000515344"/>
    </source>
</evidence>
<organism evidence="6 7">
    <name type="scientific">Lacibacter sediminis</name>
    <dbReference type="NCBI Taxonomy" id="2760713"/>
    <lineage>
        <taxon>Bacteria</taxon>
        <taxon>Pseudomonadati</taxon>
        <taxon>Bacteroidota</taxon>
        <taxon>Chitinophagia</taxon>
        <taxon>Chitinophagales</taxon>
        <taxon>Chitinophagaceae</taxon>
        <taxon>Lacibacter</taxon>
    </lineage>
</organism>
<name>A0A7G5XHM7_9BACT</name>
<dbReference type="InterPro" id="IPR015421">
    <property type="entry name" value="PyrdxlP-dep_Trfase_major"/>
</dbReference>
<dbReference type="InterPro" id="IPR000653">
    <property type="entry name" value="DegT/StrS_aminotransferase"/>
</dbReference>
<dbReference type="KEGG" id="lacs:H4075_01955"/>
<protein>
    <submittedName>
        <fullName evidence="6">DegT/DnrJ/EryC1/StrS family aminotransferase</fullName>
    </submittedName>
</protein>
<dbReference type="GO" id="GO:0008483">
    <property type="term" value="F:transaminase activity"/>
    <property type="evidence" value="ECO:0007669"/>
    <property type="project" value="UniProtKB-KW"/>
</dbReference>
<dbReference type="CDD" id="cd00616">
    <property type="entry name" value="AHBA_syn"/>
    <property type="match status" value="1"/>
</dbReference>
<proteinExistence type="inferred from homology"/>
<dbReference type="EMBL" id="CP060007">
    <property type="protein sequence ID" value="QNA44980.1"/>
    <property type="molecule type" value="Genomic_DNA"/>
</dbReference>
<keyword evidence="6" id="KW-0808">Transferase</keyword>
<sequence>MINVTKTYLPSFDEYIAIVKRAWDKSWITNNGELVQELEEKLMQYLGVQHLLFTSNGTLPLQMALKVLGIKKEVITTPFSYVATTNSILWEGAVPVFVDIDPHTLCIDADKIEAAITADTEAIMATHVYGIPCDVEKIEAIAKKHGLKVIYDAAHSFGCTYNGKSLLSYGDISTCSFHATKVFHTGEGGCIIAKDEEVAKQLLLYRSFGHLGDDYYSIGINAKNSELHAAMGLCNLPAIGEIINARKLVYEEYNNRLNLEKIKQPVFSKNADYNYAYYPVIFKTEKILLEVRAVLLKNAVSTRRYFYPSLNQLPFLKNTMSCPVSEDISCRVLALPLFTDLSTEDVSRICAIVNELV</sequence>
<dbReference type="Pfam" id="PF01041">
    <property type="entry name" value="DegT_DnrJ_EryC1"/>
    <property type="match status" value="1"/>
</dbReference>